<organism evidence="3 4">
    <name type="scientific">Channa striata</name>
    <name type="common">Snakehead murrel</name>
    <name type="synonym">Ophicephalus striatus</name>
    <dbReference type="NCBI Taxonomy" id="64152"/>
    <lineage>
        <taxon>Eukaryota</taxon>
        <taxon>Metazoa</taxon>
        <taxon>Chordata</taxon>
        <taxon>Craniata</taxon>
        <taxon>Vertebrata</taxon>
        <taxon>Euteleostomi</taxon>
        <taxon>Actinopterygii</taxon>
        <taxon>Neopterygii</taxon>
        <taxon>Teleostei</taxon>
        <taxon>Neoteleostei</taxon>
        <taxon>Acanthomorphata</taxon>
        <taxon>Anabantaria</taxon>
        <taxon>Anabantiformes</taxon>
        <taxon>Channoidei</taxon>
        <taxon>Channidae</taxon>
        <taxon>Channa</taxon>
    </lineage>
</organism>
<comment type="caution">
    <text evidence="3">The sequence shown here is derived from an EMBL/GenBank/DDBJ whole genome shotgun (WGS) entry which is preliminary data.</text>
</comment>
<feature type="transmembrane region" description="Helical" evidence="2">
    <location>
        <begin position="7"/>
        <end position="29"/>
    </location>
</feature>
<name>A0AA88N5W1_CHASR</name>
<dbReference type="EMBL" id="JAUPFM010000005">
    <property type="protein sequence ID" value="KAK2850853.1"/>
    <property type="molecule type" value="Genomic_DNA"/>
</dbReference>
<keyword evidence="2" id="KW-0812">Transmembrane</keyword>
<proteinExistence type="predicted"/>
<keyword evidence="2" id="KW-0472">Membrane</keyword>
<keyword evidence="4" id="KW-1185">Reference proteome</keyword>
<feature type="compositionally biased region" description="Acidic residues" evidence="1">
    <location>
        <begin position="98"/>
        <end position="115"/>
    </location>
</feature>
<evidence type="ECO:0000313" key="3">
    <source>
        <dbReference type="EMBL" id="KAK2850853.1"/>
    </source>
</evidence>
<sequence length="115" mass="13155">MKKNSRLYGISVLLGITVAVSLLSVWTWYADGCCLECCHTKVQVHEMILEVGEEIVPMTTKEKIKSMLKRTVNEYIAEGRWDMCSNAIEDVINRIEKDEGEDSSQQDVQEQEDQL</sequence>
<keyword evidence="2" id="KW-1133">Transmembrane helix</keyword>
<gene>
    <name evidence="3" type="ORF">Q5P01_007129</name>
</gene>
<evidence type="ECO:0000256" key="2">
    <source>
        <dbReference type="SAM" id="Phobius"/>
    </source>
</evidence>
<protein>
    <submittedName>
        <fullName evidence="3">Uncharacterized protein</fullName>
    </submittedName>
</protein>
<evidence type="ECO:0000256" key="1">
    <source>
        <dbReference type="SAM" id="MobiDB-lite"/>
    </source>
</evidence>
<evidence type="ECO:0000313" key="4">
    <source>
        <dbReference type="Proteomes" id="UP001187415"/>
    </source>
</evidence>
<dbReference type="Proteomes" id="UP001187415">
    <property type="component" value="Unassembled WGS sequence"/>
</dbReference>
<accession>A0AA88N5W1</accession>
<dbReference type="AlphaFoldDB" id="A0AA88N5W1"/>
<feature type="region of interest" description="Disordered" evidence="1">
    <location>
        <begin position="96"/>
        <end position="115"/>
    </location>
</feature>
<reference evidence="3" key="1">
    <citation type="submission" date="2023-07" db="EMBL/GenBank/DDBJ databases">
        <title>Chromosome-level Genome Assembly of Striped Snakehead (Channa striata).</title>
        <authorList>
            <person name="Liu H."/>
        </authorList>
    </citation>
    <scope>NUCLEOTIDE SEQUENCE</scope>
    <source>
        <strain evidence="3">Gz</strain>
        <tissue evidence="3">Muscle</tissue>
    </source>
</reference>